<comment type="caution">
    <text evidence="6">The sequence shown here is derived from an EMBL/GenBank/DDBJ whole genome shotgun (WGS) entry which is preliminary data.</text>
</comment>
<dbReference type="Proteomes" id="UP000050509">
    <property type="component" value="Unassembled WGS sequence"/>
</dbReference>
<sequence>MQRAQPILLAHWLLSHFWPLERDRARLADCAARTAVLPLGSGALAGTPLRIDRAALAAELGMREPSPNSLDAVSDRDFVAEFLFCAAMIGTHLSRLAEDIIIYSTSEFGFVTLDDAYSTGSSLMPQKKNPDSFELLRGKSGRLIGHLVGLLTVLKGLPAAY</sequence>
<keyword evidence="4 6" id="KW-0456">Lyase</keyword>
<dbReference type="EMBL" id="LJCR01003819">
    <property type="protein sequence ID" value="KPV41855.1"/>
    <property type="molecule type" value="Genomic_DNA"/>
</dbReference>
<evidence type="ECO:0000256" key="3">
    <source>
        <dbReference type="ARBA" id="ARBA00022571"/>
    </source>
</evidence>
<gene>
    <name evidence="6" type="ORF">SE17_44555</name>
</gene>
<keyword evidence="3" id="KW-0028">Amino-acid biosynthesis</keyword>
<dbReference type="Pfam" id="PF00206">
    <property type="entry name" value="Lyase_1"/>
    <property type="match status" value="1"/>
</dbReference>
<dbReference type="SUPFAM" id="SSF48557">
    <property type="entry name" value="L-aspartase-like"/>
    <property type="match status" value="1"/>
</dbReference>
<name>A0A0P9ET10_9CHLR</name>
<dbReference type="FunFam" id="1.20.200.10:FF:000015">
    <property type="entry name" value="argininosuccinate lyase isoform X2"/>
    <property type="match status" value="1"/>
</dbReference>
<dbReference type="PRINTS" id="PR00145">
    <property type="entry name" value="ARGSUCLYASE"/>
</dbReference>
<dbReference type="EC" id="4.3.2.1" evidence="2"/>
<dbReference type="GO" id="GO:0004056">
    <property type="term" value="F:argininosuccinate lyase activity"/>
    <property type="evidence" value="ECO:0007669"/>
    <property type="project" value="UniProtKB-EC"/>
</dbReference>
<evidence type="ECO:0000256" key="1">
    <source>
        <dbReference type="ARBA" id="ARBA00004941"/>
    </source>
</evidence>
<dbReference type="PRINTS" id="PR00149">
    <property type="entry name" value="FUMRATELYASE"/>
</dbReference>
<proteinExistence type="predicted"/>
<feature type="domain" description="Fumarate lyase N-terminal" evidence="5">
    <location>
        <begin position="2"/>
        <end position="145"/>
    </location>
</feature>
<evidence type="ECO:0000256" key="2">
    <source>
        <dbReference type="ARBA" id="ARBA00012338"/>
    </source>
</evidence>
<reference evidence="6 7" key="1">
    <citation type="submission" date="2015-09" db="EMBL/GenBank/DDBJ databases">
        <title>Draft genome sequence of Kouleothrix aurantiaca JCM 19913.</title>
        <authorList>
            <person name="Hemp J."/>
        </authorList>
    </citation>
    <scope>NUCLEOTIDE SEQUENCE [LARGE SCALE GENOMIC DNA]</scope>
    <source>
        <strain evidence="6 7">COM-B</strain>
    </source>
</reference>
<dbReference type="InterPro" id="IPR020557">
    <property type="entry name" value="Fumarate_lyase_CS"/>
</dbReference>
<dbReference type="AlphaFoldDB" id="A0A0P9ET10"/>
<dbReference type="GO" id="GO:0042450">
    <property type="term" value="P:L-arginine biosynthetic process via ornithine"/>
    <property type="evidence" value="ECO:0007669"/>
    <property type="project" value="InterPro"/>
</dbReference>
<keyword evidence="3" id="KW-0055">Arginine biosynthesis</keyword>
<keyword evidence="7" id="KW-1185">Reference proteome</keyword>
<evidence type="ECO:0000259" key="5">
    <source>
        <dbReference type="Pfam" id="PF00206"/>
    </source>
</evidence>
<dbReference type="PROSITE" id="PS00163">
    <property type="entry name" value="FUMARATE_LYASES"/>
    <property type="match status" value="1"/>
</dbReference>
<evidence type="ECO:0000313" key="6">
    <source>
        <dbReference type="EMBL" id="KPV41855.1"/>
    </source>
</evidence>
<dbReference type="GO" id="GO:0005829">
    <property type="term" value="C:cytosol"/>
    <property type="evidence" value="ECO:0007669"/>
    <property type="project" value="TreeGrafter"/>
</dbReference>
<accession>A0A0P9ET10</accession>
<dbReference type="InterPro" id="IPR008948">
    <property type="entry name" value="L-Aspartase-like"/>
</dbReference>
<dbReference type="InterPro" id="IPR022761">
    <property type="entry name" value="Fumarate_lyase_N"/>
</dbReference>
<dbReference type="InterPro" id="IPR009049">
    <property type="entry name" value="Argininosuccinate_lyase"/>
</dbReference>
<organism evidence="6 7">
    <name type="scientific">Kouleothrix aurantiaca</name>
    <dbReference type="NCBI Taxonomy" id="186479"/>
    <lineage>
        <taxon>Bacteria</taxon>
        <taxon>Bacillati</taxon>
        <taxon>Chloroflexota</taxon>
        <taxon>Chloroflexia</taxon>
        <taxon>Chloroflexales</taxon>
        <taxon>Roseiflexineae</taxon>
        <taxon>Roseiflexaceae</taxon>
        <taxon>Kouleothrix</taxon>
    </lineage>
</organism>
<feature type="non-terminal residue" evidence="6">
    <location>
        <position position="161"/>
    </location>
</feature>
<dbReference type="UniPathway" id="UPA00068">
    <property type="reaction ID" value="UER00114"/>
</dbReference>
<dbReference type="InterPro" id="IPR000362">
    <property type="entry name" value="Fumarate_lyase_fam"/>
</dbReference>
<dbReference type="Gene3D" id="1.20.200.10">
    <property type="entry name" value="Fumarase/aspartase (Central domain)"/>
    <property type="match status" value="1"/>
</dbReference>
<protein>
    <recommendedName>
        <fullName evidence="2">argininosuccinate lyase</fullName>
        <ecNumber evidence="2">4.3.2.1</ecNumber>
    </recommendedName>
</protein>
<dbReference type="PANTHER" id="PTHR43814:SF1">
    <property type="entry name" value="ARGININOSUCCINATE LYASE"/>
    <property type="match status" value="1"/>
</dbReference>
<evidence type="ECO:0000313" key="7">
    <source>
        <dbReference type="Proteomes" id="UP000050509"/>
    </source>
</evidence>
<comment type="pathway">
    <text evidence="1">Amino-acid biosynthesis; L-arginine biosynthesis; L-arginine from L-ornithine and carbamoyl phosphate: step 3/3.</text>
</comment>
<feature type="non-terminal residue" evidence="6">
    <location>
        <position position="1"/>
    </location>
</feature>
<dbReference type="PANTHER" id="PTHR43814">
    <property type="entry name" value="ARGININOSUCCINATE LYASE"/>
    <property type="match status" value="1"/>
</dbReference>
<evidence type="ECO:0000256" key="4">
    <source>
        <dbReference type="ARBA" id="ARBA00023239"/>
    </source>
</evidence>